<protein>
    <submittedName>
        <fullName evidence="1">Pilus assembly protein PilP</fullName>
    </submittedName>
</protein>
<dbReference type="RefSeq" id="WP_284207380.1">
    <property type="nucleotide sequence ID" value="NZ_BSSU01000007.1"/>
</dbReference>
<dbReference type="EMBL" id="BSSU01000007">
    <property type="protein sequence ID" value="GLX82029.1"/>
    <property type="molecule type" value="Genomic_DNA"/>
</dbReference>
<keyword evidence="2" id="KW-1185">Reference proteome</keyword>
<accession>A0ABQ6H3D5</accession>
<dbReference type="Pfam" id="PF04351">
    <property type="entry name" value="PilP"/>
    <property type="match status" value="1"/>
</dbReference>
<dbReference type="PIRSF" id="PIRSF016481">
    <property type="entry name" value="Pilus_assembly_PilP"/>
    <property type="match status" value="1"/>
</dbReference>
<dbReference type="Proteomes" id="UP001157133">
    <property type="component" value="Unassembled WGS sequence"/>
</dbReference>
<sequence>MKKTLMTSISLLALSGCFGDHSDLQAYTEQVKQNTTNYVQPMPEIMPFNHFEYSAQSLRSPFVEPQPEAIQEKMQQMAGCLSPDPRRRKQPLEKYAISSLTMRGTLGELGVTWALVEASDATLHRVTIDSYLGLYHGRITGVTDDYVTVIELIPDGTGCWSERETTIAMSDVESQGQGK</sequence>
<dbReference type="Gene3D" id="2.30.30.830">
    <property type="match status" value="1"/>
</dbReference>
<comment type="caution">
    <text evidence="1">The sequence shown here is derived from an EMBL/GenBank/DDBJ whole genome shotgun (WGS) entry which is preliminary data.</text>
</comment>
<proteinExistence type="predicted"/>
<evidence type="ECO:0000313" key="1">
    <source>
        <dbReference type="EMBL" id="GLX82029.1"/>
    </source>
</evidence>
<dbReference type="PROSITE" id="PS51257">
    <property type="entry name" value="PROKAR_LIPOPROTEIN"/>
    <property type="match status" value="1"/>
</dbReference>
<dbReference type="InterPro" id="IPR007446">
    <property type="entry name" value="PilP"/>
</dbReference>
<evidence type="ECO:0000313" key="2">
    <source>
        <dbReference type="Proteomes" id="UP001157133"/>
    </source>
</evidence>
<reference evidence="1 2" key="1">
    <citation type="submission" date="2023-03" db="EMBL/GenBank/DDBJ databases">
        <title>Draft genome sequence of Thalassotalea eurytherma JCM 18482T.</title>
        <authorList>
            <person name="Sawabe T."/>
        </authorList>
    </citation>
    <scope>NUCLEOTIDE SEQUENCE [LARGE SCALE GENOMIC DNA]</scope>
    <source>
        <strain evidence="1 2">JCM 18482</strain>
    </source>
</reference>
<name>A0ABQ6H3D5_9GAMM</name>
<gene>
    <name evidence="1" type="primary">pilP</name>
    <name evidence="1" type="ORF">theurythT_14810</name>
</gene>
<organism evidence="1 2">
    <name type="scientific">Thalassotalea eurytherma</name>
    <dbReference type="NCBI Taxonomy" id="1144278"/>
    <lineage>
        <taxon>Bacteria</taxon>
        <taxon>Pseudomonadati</taxon>
        <taxon>Pseudomonadota</taxon>
        <taxon>Gammaproteobacteria</taxon>
        <taxon>Alteromonadales</taxon>
        <taxon>Colwelliaceae</taxon>
        <taxon>Thalassotalea</taxon>
    </lineage>
</organism>